<feature type="coiled-coil region" evidence="11">
    <location>
        <begin position="344"/>
        <end position="556"/>
    </location>
</feature>
<dbReference type="PROSITE" id="PS50067">
    <property type="entry name" value="KINESIN_MOTOR_2"/>
    <property type="match status" value="1"/>
</dbReference>
<evidence type="ECO:0000256" key="2">
    <source>
        <dbReference type="ARBA" id="ARBA00022490"/>
    </source>
</evidence>
<evidence type="ECO:0000256" key="11">
    <source>
        <dbReference type="SAM" id="Coils"/>
    </source>
</evidence>
<name>D2VDZ7_NAEGR</name>
<dbReference type="RefSeq" id="XP_002677830.1">
    <property type="nucleotide sequence ID" value="XM_002677784.1"/>
</dbReference>
<keyword evidence="2" id="KW-0963">Cytoplasm</keyword>
<comment type="subcellular location">
    <subcellularLocation>
        <location evidence="1">Cytoplasm</location>
        <location evidence="1">Cytoskeleton</location>
    </subcellularLocation>
</comment>
<dbReference type="AlphaFoldDB" id="D2VDZ7"/>
<proteinExistence type="inferred from homology"/>
<gene>
    <name evidence="14" type="ORF">NAEGRDRAFT_79591</name>
</gene>
<keyword evidence="6 11" id="KW-0175">Coiled coil</keyword>
<dbReference type="VEuPathDB" id="AmoebaDB:NAEGRDRAFT_79591"/>
<evidence type="ECO:0000256" key="7">
    <source>
        <dbReference type="ARBA" id="ARBA00023175"/>
    </source>
</evidence>
<evidence type="ECO:0000256" key="5">
    <source>
        <dbReference type="ARBA" id="ARBA00022840"/>
    </source>
</evidence>
<evidence type="ECO:0000256" key="1">
    <source>
        <dbReference type="ARBA" id="ARBA00004245"/>
    </source>
</evidence>
<keyword evidence="15" id="KW-1185">Reference proteome</keyword>
<dbReference type="SUPFAM" id="SSF52540">
    <property type="entry name" value="P-loop containing nucleoside triphosphate hydrolases"/>
    <property type="match status" value="1"/>
</dbReference>
<feature type="compositionally biased region" description="Acidic residues" evidence="12">
    <location>
        <begin position="618"/>
        <end position="641"/>
    </location>
</feature>
<dbReference type="GO" id="GO:0003777">
    <property type="term" value="F:microtubule motor activity"/>
    <property type="evidence" value="ECO:0007669"/>
    <property type="project" value="InterPro"/>
</dbReference>
<dbReference type="FunFam" id="3.40.850.10:FF:000031">
    <property type="entry name" value="Kinesin-like protein"/>
    <property type="match status" value="1"/>
</dbReference>
<dbReference type="GeneID" id="8849288"/>
<feature type="binding site" evidence="9">
    <location>
        <begin position="89"/>
        <end position="96"/>
    </location>
    <ligand>
        <name>ATP</name>
        <dbReference type="ChEBI" id="CHEBI:30616"/>
    </ligand>
</feature>
<dbReference type="Gene3D" id="3.40.850.10">
    <property type="entry name" value="Kinesin motor domain"/>
    <property type="match status" value="1"/>
</dbReference>
<feature type="compositionally biased region" description="Polar residues" evidence="12">
    <location>
        <begin position="900"/>
        <end position="918"/>
    </location>
</feature>
<evidence type="ECO:0000256" key="6">
    <source>
        <dbReference type="ARBA" id="ARBA00023054"/>
    </source>
</evidence>
<feature type="region of interest" description="Disordered" evidence="12">
    <location>
        <begin position="615"/>
        <end position="648"/>
    </location>
</feature>
<evidence type="ECO:0000256" key="3">
    <source>
        <dbReference type="ARBA" id="ARBA00022701"/>
    </source>
</evidence>
<accession>D2VDZ7</accession>
<evidence type="ECO:0000313" key="14">
    <source>
        <dbReference type="EMBL" id="EFC45086.1"/>
    </source>
</evidence>
<evidence type="ECO:0000259" key="13">
    <source>
        <dbReference type="PROSITE" id="PS50067"/>
    </source>
</evidence>
<dbReference type="GO" id="GO:0005874">
    <property type="term" value="C:microtubule"/>
    <property type="evidence" value="ECO:0007669"/>
    <property type="project" value="UniProtKB-KW"/>
</dbReference>
<evidence type="ECO:0000256" key="12">
    <source>
        <dbReference type="SAM" id="MobiDB-lite"/>
    </source>
</evidence>
<dbReference type="InterPro" id="IPR027417">
    <property type="entry name" value="P-loop_NTPase"/>
</dbReference>
<dbReference type="SMART" id="SM00129">
    <property type="entry name" value="KISc"/>
    <property type="match status" value="1"/>
</dbReference>
<dbReference type="GO" id="GO:0008017">
    <property type="term" value="F:microtubule binding"/>
    <property type="evidence" value="ECO:0007669"/>
    <property type="project" value="InterPro"/>
</dbReference>
<evidence type="ECO:0000313" key="15">
    <source>
        <dbReference type="Proteomes" id="UP000006671"/>
    </source>
</evidence>
<keyword evidence="8" id="KW-0206">Cytoskeleton</keyword>
<dbReference type="eggNOG" id="KOG0240">
    <property type="taxonomic scope" value="Eukaryota"/>
</dbReference>
<reference evidence="14 15" key="1">
    <citation type="journal article" date="2010" name="Cell">
        <title>The genome of Naegleria gruberi illuminates early eukaryotic versatility.</title>
        <authorList>
            <person name="Fritz-Laylin L.K."/>
            <person name="Prochnik S.E."/>
            <person name="Ginger M.L."/>
            <person name="Dacks J.B."/>
            <person name="Carpenter M.L."/>
            <person name="Field M.C."/>
            <person name="Kuo A."/>
            <person name="Paredez A."/>
            <person name="Chapman J."/>
            <person name="Pham J."/>
            <person name="Shu S."/>
            <person name="Neupane R."/>
            <person name="Cipriano M."/>
            <person name="Mancuso J."/>
            <person name="Tu H."/>
            <person name="Salamov A."/>
            <person name="Lindquist E."/>
            <person name="Shapiro H."/>
            <person name="Lucas S."/>
            <person name="Grigoriev I.V."/>
            <person name="Cande W.Z."/>
            <person name="Fulton C."/>
            <person name="Rokhsar D.S."/>
            <person name="Dawson S.C."/>
        </authorList>
    </citation>
    <scope>NUCLEOTIDE SEQUENCE [LARGE SCALE GENOMIC DNA]</scope>
    <source>
        <strain evidence="14 15">NEG-M</strain>
    </source>
</reference>
<dbReference type="PRINTS" id="PR00380">
    <property type="entry name" value="KINESINHEAVY"/>
</dbReference>
<dbReference type="InParanoid" id="D2VDZ7"/>
<dbReference type="GO" id="GO:0007018">
    <property type="term" value="P:microtubule-based movement"/>
    <property type="evidence" value="ECO:0007669"/>
    <property type="project" value="InterPro"/>
</dbReference>
<keyword evidence="4 9" id="KW-0547">Nucleotide-binding</keyword>
<keyword evidence="5 9" id="KW-0067">ATP-binding</keyword>
<keyword evidence="3 10" id="KW-0493">Microtubule</keyword>
<dbReference type="InterPro" id="IPR001752">
    <property type="entry name" value="Kinesin_motor_dom"/>
</dbReference>
<sequence>MTEEFGGSNIQVVCRFRPLNTLEKQMGGGEVVDFDGKTCKLNNKNGKHDFTFDHIFKSGSKQGDLFNVVGKPVVEDIFKGYNGTVFVYGQTGSGKSYTMMGPNEDHKGYCTDSNLKGLIPRMIEEIFDRVENSDPDIEFTIQISYIEIYLEKIRDLLDPHHQDLKIKEDRESGRGVYIKGATEEYVTSVEEVYNLLKVGAGNRVVSSTRMNDESSRSHSIFIITIGQKHLVNLDSKTGKLFLVDLAGSEKVKKTGASGQTLEEAKNINKSLSALGMVINALTDGVSKFVPYRDSKLTRLLQDSLGGNSRTTLIINCSMSSYNEDETLSTLRFGFRAKNIKNKPKVNRELSAKELQKLLDKAKEEIRELKEYTNGIEEELKIYKKGGIKTEIKIQDPTETTSKESDAKEADLKRQELEEKLNELLPTLSKYREKCVLLEKELVEEKQFRNRIMDENIQLKDEINQAKEEGAQSLEDIHILKEQLKEKSDYLATAESYRNDLEKIIQLKTNECQEVKDSMKEERRKLEYVVKEKDSEVEEHKKQMEHYCRQLNESKIQLLTLQSKQDDPDLELVMNFIDKKFKKITKTAKKESDRDRLRKRRESFLTLRKIKTDLKNIQEEMDESDDDSDDDGDETGDTDFNEAEFMLPSPPQEVVLQIPPTPTAIDDSDYFTEPVVTNEEAPSSVFTQVPESERLSEALERIRELEVTNKNLKSERDNLLEDLSNRVDKVIELEVQLDEITDKYNTLSNQNIIKKYSRKIEWLERNLEQVTVNLSQVHNENSEIIMKLSLAEKKIRMKEERLTELNNIIVEQTRKAKKEADMFVEERSKLNDTINTLKRELDILKHTKIVTVPPPQIEIENTSSKVRRPLRGGGSKPKKTEEDEYFSSPGSTAELDVELDSSGSSASKYATIRKPSTASTHRRSTFSLKELFFGKSKSENINLDAQNVDLDDK</sequence>
<dbReference type="Pfam" id="PF00225">
    <property type="entry name" value="Kinesin"/>
    <property type="match status" value="1"/>
</dbReference>
<dbReference type="Proteomes" id="UP000006671">
    <property type="component" value="Unassembled WGS sequence"/>
</dbReference>
<evidence type="ECO:0000256" key="8">
    <source>
        <dbReference type="ARBA" id="ARBA00023212"/>
    </source>
</evidence>
<feature type="domain" description="Kinesin motor" evidence="13">
    <location>
        <begin position="9"/>
        <end position="339"/>
    </location>
</feature>
<dbReference type="InterPro" id="IPR019821">
    <property type="entry name" value="Kinesin_motor_CS"/>
</dbReference>
<dbReference type="OrthoDB" id="3176171at2759"/>
<protein>
    <recommendedName>
        <fullName evidence="10">Kinesin-like protein</fullName>
    </recommendedName>
</protein>
<organism evidence="15">
    <name type="scientific">Naegleria gruberi</name>
    <name type="common">Amoeba</name>
    <dbReference type="NCBI Taxonomy" id="5762"/>
    <lineage>
        <taxon>Eukaryota</taxon>
        <taxon>Discoba</taxon>
        <taxon>Heterolobosea</taxon>
        <taxon>Tetramitia</taxon>
        <taxon>Eutetramitia</taxon>
        <taxon>Vahlkampfiidae</taxon>
        <taxon>Naegleria</taxon>
    </lineage>
</organism>
<dbReference type="STRING" id="5762.D2VDZ7"/>
<dbReference type="KEGG" id="ngr:NAEGRDRAFT_79591"/>
<dbReference type="PANTHER" id="PTHR47968:SF75">
    <property type="entry name" value="CENTROMERE-ASSOCIATED PROTEIN E"/>
    <property type="match status" value="1"/>
</dbReference>
<evidence type="ECO:0000256" key="10">
    <source>
        <dbReference type="RuleBase" id="RU000394"/>
    </source>
</evidence>
<dbReference type="InterPro" id="IPR027640">
    <property type="entry name" value="Kinesin-like_fam"/>
</dbReference>
<dbReference type="GO" id="GO:0005524">
    <property type="term" value="F:ATP binding"/>
    <property type="evidence" value="ECO:0007669"/>
    <property type="project" value="UniProtKB-UniRule"/>
</dbReference>
<dbReference type="PROSITE" id="PS00411">
    <property type="entry name" value="KINESIN_MOTOR_1"/>
    <property type="match status" value="1"/>
</dbReference>
<dbReference type="EMBL" id="GG738865">
    <property type="protein sequence ID" value="EFC45086.1"/>
    <property type="molecule type" value="Genomic_DNA"/>
</dbReference>
<feature type="coiled-coil region" evidence="11">
    <location>
        <begin position="694"/>
        <end position="846"/>
    </location>
</feature>
<feature type="region of interest" description="Disordered" evidence="12">
    <location>
        <begin position="854"/>
        <end position="921"/>
    </location>
</feature>
<evidence type="ECO:0000256" key="4">
    <source>
        <dbReference type="ARBA" id="ARBA00022741"/>
    </source>
</evidence>
<dbReference type="InterPro" id="IPR036961">
    <property type="entry name" value="Kinesin_motor_dom_sf"/>
</dbReference>
<keyword evidence="7 9" id="KW-0505">Motor protein</keyword>
<comment type="similarity">
    <text evidence="9 10">Belongs to the TRAFAC class myosin-kinesin ATPase superfamily. Kinesin family.</text>
</comment>
<dbReference type="PANTHER" id="PTHR47968">
    <property type="entry name" value="CENTROMERE PROTEIN E"/>
    <property type="match status" value="1"/>
</dbReference>
<evidence type="ECO:0000256" key="9">
    <source>
        <dbReference type="PROSITE-ProRule" id="PRU00283"/>
    </source>
</evidence>
<dbReference type="CDD" id="cd01369">
    <property type="entry name" value="KISc_KHC_KIF5"/>
    <property type="match status" value="1"/>
</dbReference>